<dbReference type="Proteomes" id="UP000808914">
    <property type="component" value="Unassembled WGS sequence"/>
</dbReference>
<sequence length="183" mass="20420">MKTILLTGGGSTGHVSVNVALIPLLHKNGWEIYYIGSKYGIEHEIIKKIPFVKYFSISTGKLRRYFSLENFKDPFKVLKGSLESYKIIQKIKPDIIFSKGGFVSVPVILAGRLKKIPIIIHESDITLGLANKISVPFSTKICTTFPDTLKFLPKNKGIHLGAIVREEIKRGSKDKGLVPLLEK</sequence>
<dbReference type="EMBL" id="JAFBER010000022">
    <property type="protein sequence ID" value="MBM7646543.1"/>
    <property type="molecule type" value="Genomic_DNA"/>
</dbReference>
<protein>
    <submittedName>
        <fullName evidence="5">UDP-N-acetylglucosamine:LPS N-acetylglucosamine transferase</fullName>
    </submittedName>
</protein>
<reference evidence="5 6" key="1">
    <citation type="submission" date="2021-01" db="EMBL/GenBank/DDBJ databases">
        <title>Genomic Encyclopedia of Type Strains, Phase IV (KMG-IV): sequencing the most valuable type-strain genomes for metagenomic binning, comparative biology and taxonomic classification.</title>
        <authorList>
            <person name="Goeker M."/>
        </authorList>
    </citation>
    <scope>NUCLEOTIDE SEQUENCE [LARGE SCALE GENOMIC DNA]</scope>
    <source>
        <strain evidence="5 6">DSM 28236</strain>
    </source>
</reference>
<dbReference type="PANTHER" id="PTHR21015:SF27">
    <property type="entry name" value="UDP-N-ACETYLGLUCOSAMINE--N-ACETYLMURAMYL-(PENTAPEPTIDE) PYROPHOSPHORYL-UNDECAPRENOL N-ACETYLGLUCOSAMINE TRANSFERASE"/>
    <property type="match status" value="1"/>
</dbReference>
<feature type="domain" description="Glycosyltransferase family 28 N-terminal" evidence="4">
    <location>
        <begin position="4"/>
        <end position="142"/>
    </location>
</feature>
<evidence type="ECO:0000256" key="3">
    <source>
        <dbReference type="ARBA" id="ARBA00023136"/>
    </source>
</evidence>
<evidence type="ECO:0000259" key="4">
    <source>
        <dbReference type="Pfam" id="PF03033"/>
    </source>
</evidence>
<keyword evidence="3" id="KW-0472">Membrane</keyword>
<keyword evidence="1" id="KW-0328">Glycosyltransferase</keyword>
<evidence type="ECO:0000313" key="5">
    <source>
        <dbReference type="EMBL" id="MBM7646543.1"/>
    </source>
</evidence>
<name>A0ABS2Q2M5_9BACL</name>
<evidence type="ECO:0000256" key="1">
    <source>
        <dbReference type="ARBA" id="ARBA00022676"/>
    </source>
</evidence>
<comment type="caution">
    <text evidence="5">The sequence shown here is derived from an EMBL/GenBank/DDBJ whole genome shotgun (WGS) entry which is preliminary data.</text>
</comment>
<organism evidence="5 6">
    <name type="scientific">Scopulibacillus daqui</name>
    <dbReference type="NCBI Taxonomy" id="1469162"/>
    <lineage>
        <taxon>Bacteria</taxon>
        <taxon>Bacillati</taxon>
        <taxon>Bacillota</taxon>
        <taxon>Bacilli</taxon>
        <taxon>Bacillales</taxon>
        <taxon>Sporolactobacillaceae</taxon>
        <taxon>Scopulibacillus</taxon>
    </lineage>
</organism>
<dbReference type="SUPFAM" id="SSF53756">
    <property type="entry name" value="UDP-Glycosyltransferase/glycogen phosphorylase"/>
    <property type="match status" value="1"/>
</dbReference>
<proteinExistence type="predicted"/>
<dbReference type="InterPro" id="IPR004276">
    <property type="entry name" value="GlycoTrans_28_N"/>
</dbReference>
<keyword evidence="2 5" id="KW-0808">Transferase</keyword>
<evidence type="ECO:0000313" key="6">
    <source>
        <dbReference type="Proteomes" id="UP000808914"/>
    </source>
</evidence>
<dbReference type="Gene3D" id="3.40.50.2000">
    <property type="entry name" value="Glycogen Phosphorylase B"/>
    <property type="match status" value="1"/>
</dbReference>
<dbReference type="GO" id="GO:0016740">
    <property type="term" value="F:transferase activity"/>
    <property type="evidence" value="ECO:0007669"/>
    <property type="project" value="UniProtKB-KW"/>
</dbReference>
<gene>
    <name evidence="5" type="ORF">JOD45_002773</name>
</gene>
<evidence type="ECO:0000256" key="2">
    <source>
        <dbReference type="ARBA" id="ARBA00022679"/>
    </source>
</evidence>
<dbReference type="PANTHER" id="PTHR21015">
    <property type="entry name" value="UDP-N-ACETYLGLUCOSAMINE--N-ACETYLMURAMYL-(PENTAPEPTIDE) PYROPHOSPHORYL-UNDECAPRENOL N-ACETYLGLUCOSAMINE TRANSFERASE 1"/>
    <property type="match status" value="1"/>
</dbReference>
<accession>A0ABS2Q2M5</accession>
<dbReference type="CDD" id="cd03785">
    <property type="entry name" value="GT28_MurG"/>
    <property type="match status" value="1"/>
</dbReference>
<keyword evidence="6" id="KW-1185">Reference proteome</keyword>
<dbReference type="Pfam" id="PF03033">
    <property type="entry name" value="Glyco_transf_28"/>
    <property type="match status" value="1"/>
</dbReference>